<accession>A0A3M7PDV8</accession>
<name>A0A3M7PDV8_BRAPC</name>
<evidence type="ECO:0000313" key="2">
    <source>
        <dbReference type="EMBL" id="RNA03095.1"/>
    </source>
</evidence>
<protein>
    <submittedName>
        <fullName evidence="1">Uncharacterized protein</fullName>
    </submittedName>
</protein>
<proteinExistence type="predicted"/>
<dbReference type="EMBL" id="REGN01008634">
    <property type="protein sequence ID" value="RNA03095.1"/>
    <property type="molecule type" value="Genomic_DNA"/>
</dbReference>
<comment type="caution">
    <text evidence="1">The sequence shown here is derived from an EMBL/GenBank/DDBJ whole genome shotgun (WGS) entry which is preliminary data.</text>
</comment>
<reference evidence="1 3" key="1">
    <citation type="journal article" date="2018" name="Sci. Rep.">
        <title>Genomic signatures of local adaptation to the degree of environmental predictability in rotifers.</title>
        <authorList>
            <person name="Franch-Gras L."/>
            <person name="Hahn C."/>
            <person name="Garcia-Roger E.M."/>
            <person name="Carmona M.J."/>
            <person name="Serra M."/>
            <person name="Gomez A."/>
        </authorList>
    </citation>
    <scope>NUCLEOTIDE SEQUENCE [LARGE SCALE GENOMIC DNA]</scope>
    <source>
        <strain evidence="1">HYR1</strain>
    </source>
</reference>
<keyword evidence="3" id="KW-1185">Reference proteome</keyword>
<dbReference type="Proteomes" id="UP000276133">
    <property type="component" value="Unassembled WGS sequence"/>
</dbReference>
<organism evidence="1 3">
    <name type="scientific">Brachionus plicatilis</name>
    <name type="common">Marine rotifer</name>
    <name type="synonym">Brachionus muelleri</name>
    <dbReference type="NCBI Taxonomy" id="10195"/>
    <lineage>
        <taxon>Eukaryota</taxon>
        <taxon>Metazoa</taxon>
        <taxon>Spiralia</taxon>
        <taxon>Gnathifera</taxon>
        <taxon>Rotifera</taxon>
        <taxon>Eurotatoria</taxon>
        <taxon>Monogononta</taxon>
        <taxon>Pseudotrocha</taxon>
        <taxon>Ploima</taxon>
        <taxon>Brachionidae</taxon>
        <taxon>Brachionus</taxon>
    </lineage>
</organism>
<evidence type="ECO:0000313" key="1">
    <source>
        <dbReference type="EMBL" id="RMZ96914.1"/>
    </source>
</evidence>
<evidence type="ECO:0000313" key="3">
    <source>
        <dbReference type="Proteomes" id="UP000276133"/>
    </source>
</evidence>
<feature type="non-terminal residue" evidence="1">
    <location>
        <position position="1"/>
    </location>
</feature>
<dbReference type="AlphaFoldDB" id="A0A3M7PDV8"/>
<sequence length="18" mass="1978">DEPADVDTDSNDAEKDEL</sequence>
<gene>
    <name evidence="2" type="ORF">BpHYR1_005025</name>
    <name evidence="1" type="ORF">BpHYR1_044666</name>
</gene>
<dbReference type="EMBL" id="REGN01011783">
    <property type="protein sequence ID" value="RMZ96914.1"/>
    <property type="molecule type" value="Genomic_DNA"/>
</dbReference>